<organism evidence="1">
    <name type="scientific">marine sediment metagenome</name>
    <dbReference type="NCBI Taxonomy" id="412755"/>
    <lineage>
        <taxon>unclassified sequences</taxon>
        <taxon>metagenomes</taxon>
        <taxon>ecological metagenomes</taxon>
    </lineage>
</organism>
<proteinExistence type="predicted"/>
<sequence length="30" mass="3270">MGVASKAPVKAGKEWGVKVPRMVMVSDQPW</sequence>
<dbReference type="AlphaFoldDB" id="A0A0F9I533"/>
<reference evidence="1" key="1">
    <citation type="journal article" date="2015" name="Nature">
        <title>Complex archaea that bridge the gap between prokaryotes and eukaryotes.</title>
        <authorList>
            <person name="Spang A."/>
            <person name="Saw J.H."/>
            <person name="Jorgensen S.L."/>
            <person name="Zaremba-Niedzwiedzka K."/>
            <person name="Martijn J."/>
            <person name="Lind A.E."/>
            <person name="van Eijk R."/>
            <person name="Schleper C."/>
            <person name="Guy L."/>
            <person name="Ettema T.J."/>
        </authorList>
    </citation>
    <scope>NUCLEOTIDE SEQUENCE</scope>
</reference>
<evidence type="ECO:0000313" key="1">
    <source>
        <dbReference type="EMBL" id="KKL82492.1"/>
    </source>
</evidence>
<feature type="non-terminal residue" evidence="1">
    <location>
        <position position="30"/>
    </location>
</feature>
<comment type="caution">
    <text evidence="1">The sequence shown here is derived from an EMBL/GenBank/DDBJ whole genome shotgun (WGS) entry which is preliminary data.</text>
</comment>
<protein>
    <submittedName>
        <fullName evidence="1">Uncharacterized protein</fullName>
    </submittedName>
</protein>
<dbReference type="EMBL" id="LAZR01022263">
    <property type="protein sequence ID" value="KKL82492.1"/>
    <property type="molecule type" value="Genomic_DNA"/>
</dbReference>
<accession>A0A0F9I533</accession>
<name>A0A0F9I533_9ZZZZ</name>
<gene>
    <name evidence="1" type="ORF">LCGC14_1984200</name>
</gene>